<dbReference type="PANTHER" id="PTHR20855:SF3">
    <property type="entry name" value="LD03007P"/>
    <property type="match status" value="1"/>
</dbReference>
<evidence type="ECO:0000313" key="6">
    <source>
        <dbReference type="EMBL" id="SFQ61762.1"/>
    </source>
</evidence>
<feature type="transmembrane region" description="Helical" evidence="5">
    <location>
        <begin position="172"/>
        <end position="191"/>
    </location>
</feature>
<dbReference type="InterPro" id="IPR004254">
    <property type="entry name" value="AdipoR/HlyIII-related"/>
</dbReference>
<proteinExistence type="predicted"/>
<protein>
    <submittedName>
        <fullName evidence="6">Hemolysin III</fullName>
    </submittedName>
</protein>
<evidence type="ECO:0000313" key="7">
    <source>
        <dbReference type="Proteomes" id="UP000243106"/>
    </source>
</evidence>
<evidence type="ECO:0000256" key="2">
    <source>
        <dbReference type="ARBA" id="ARBA00022692"/>
    </source>
</evidence>
<accession>A0A1I5ZZC1</accession>
<feature type="transmembrane region" description="Helical" evidence="5">
    <location>
        <begin position="203"/>
        <end position="222"/>
    </location>
</feature>
<feature type="transmembrane region" description="Helical" evidence="5">
    <location>
        <begin position="149"/>
        <end position="166"/>
    </location>
</feature>
<evidence type="ECO:0000256" key="5">
    <source>
        <dbReference type="SAM" id="Phobius"/>
    </source>
</evidence>
<organism evidence="6 7">
    <name type="scientific">Roseivivax halotolerans</name>
    <dbReference type="NCBI Taxonomy" id="93684"/>
    <lineage>
        <taxon>Bacteria</taxon>
        <taxon>Pseudomonadati</taxon>
        <taxon>Pseudomonadota</taxon>
        <taxon>Alphaproteobacteria</taxon>
        <taxon>Rhodobacterales</taxon>
        <taxon>Roseobacteraceae</taxon>
        <taxon>Roseivivax</taxon>
    </lineage>
</organism>
<feature type="transmembrane region" description="Helical" evidence="5">
    <location>
        <begin position="98"/>
        <end position="128"/>
    </location>
</feature>
<gene>
    <name evidence="6" type="ORF">SAMN05421853_11365</name>
</gene>
<dbReference type="STRING" id="93684.SAMN05421853_11365"/>
<dbReference type="Pfam" id="PF03006">
    <property type="entry name" value="HlyIII"/>
    <property type="match status" value="1"/>
</dbReference>
<keyword evidence="4 5" id="KW-0472">Membrane</keyword>
<name>A0A1I5ZZC1_9RHOB</name>
<dbReference type="GO" id="GO:0016020">
    <property type="term" value="C:membrane"/>
    <property type="evidence" value="ECO:0007669"/>
    <property type="project" value="UniProtKB-SubCell"/>
</dbReference>
<keyword evidence="2 5" id="KW-0812">Transmembrane</keyword>
<dbReference type="AlphaFoldDB" id="A0A1I5ZZC1"/>
<dbReference type="RefSeq" id="WP_093014502.1">
    <property type="nucleotide sequence ID" value="NZ_FOXV01000013.1"/>
</dbReference>
<dbReference type="Proteomes" id="UP000243106">
    <property type="component" value="Unassembled WGS sequence"/>
</dbReference>
<evidence type="ECO:0000256" key="4">
    <source>
        <dbReference type="ARBA" id="ARBA00023136"/>
    </source>
</evidence>
<feature type="transmembrane region" description="Helical" evidence="5">
    <location>
        <begin position="20"/>
        <end position="46"/>
    </location>
</feature>
<sequence length="227" mass="24216">MFRDLTYWGAALHGGEPLSFRAWAADALVNIAGLILALVGAGLLLAQGISAGSSVLTILALSLYSAAMVASFLASLVYNSGPWHEARPLLRRLDHAAIYIKIAGTGTPFAAMIATPFALSMLSVVWILALYGASRKLLFWYAPGRYDPLLYLALAWFSAVPVIALPGVAPMAVIWLMLAGGLVYTGGVAIYVRHDWPYARATWHAFVIIAAGCFYAALRVGAPGTLY</sequence>
<reference evidence="7" key="1">
    <citation type="submission" date="2016-10" db="EMBL/GenBank/DDBJ databases">
        <authorList>
            <person name="Varghese N."/>
            <person name="Submissions S."/>
        </authorList>
    </citation>
    <scope>NUCLEOTIDE SEQUENCE [LARGE SCALE GENOMIC DNA]</scope>
    <source>
        <strain evidence="7">JCM 10271</strain>
    </source>
</reference>
<dbReference type="EMBL" id="FOXV01000013">
    <property type="protein sequence ID" value="SFQ61762.1"/>
    <property type="molecule type" value="Genomic_DNA"/>
</dbReference>
<evidence type="ECO:0000256" key="3">
    <source>
        <dbReference type="ARBA" id="ARBA00022989"/>
    </source>
</evidence>
<evidence type="ECO:0000256" key="1">
    <source>
        <dbReference type="ARBA" id="ARBA00004141"/>
    </source>
</evidence>
<comment type="subcellular location">
    <subcellularLocation>
        <location evidence="1">Membrane</location>
        <topology evidence="1">Multi-pass membrane protein</topology>
    </subcellularLocation>
</comment>
<keyword evidence="3 5" id="KW-1133">Transmembrane helix</keyword>
<dbReference type="PANTHER" id="PTHR20855">
    <property type="entry name" value="ADIPOR/PROGESTIN RECEPTOR-RELATED"/>
    <property type="match status" value="1"/>
</dbReference>
<feature type="transmembrane region" description="Helical" evidence="5">
    <location>
        <begin position="58"/>
        <end position="78"/>
    </location>
</feature>
<keyword evidence="7" id="KW-1185">Reference proteome</keyword>